<evidence type="ECO:0000313" key="8">
    <source>
        <dbReference type="EMBL" id="KAF2882692.1"/>
    </source>
</evidence>
<accession>A0A8K0CCE3</accession>
<dbReference type="GO" id="GO:0004489">
    <property type="term" value="F:methylenetetrahydrofolate reductase [NAD(P)H] activity"/>
    <property type="evidence" value="ECO:0007669"/>
    <property type="project" value="InterPro"/>
</dbReference>
<dbReference type="Gene3D" id="3.20.20.220">
    <property type="match status" value="1"/>
</dbReference>
<keyword evidence="5" id="KW-0274">FAD</keyword>
<dbReference type="InterPro" id="IPR003171">
    <property type="entry name" value="Mehydrof_redctse-like"/>
</dbReference>
<name>A0A8K0CCE3_IGNLU</name>
<dbReference type="Proteomes" id="UP000801492">
    <property type="component" value="Unassembled WGS sequence"/>
</dbReference>
<keyword evidence="9" id="KW-1185">Reference proteome</keyword>
<comment type="pathway">
    <text evidence="2 7">One-carbon metabolism; tetrahydrofolate interconversion.</text>
</comment>
<evidence type="ECO:0000256" key="1">
    <source>
        <dbReference type="ARBA" id="ARBA00001974"/>
    </source>
</evidence>
<comment type="cofactor">
    <cofactor evidence="1">
        <name>FAD</name>
        <dbReference type="ChEBI" id="CHEBI:57692"/>
    </cofactor>
</comment>
<keyword evidence="4" id="KW-0285">Flavoprotein</keyword>
<dbReference type="AlphaFoldDB" id="A0A8K0CCE3"/>
<comment type="caution">
    <text evidence="8">The sequence shown here is derived from an EMBL/GenBank/DDBJ whole genome shotgun (WGS) entry which is preliminary data.</text>
</comment>
<dbReference type="CDD" id="cd00537">
    <property type="entry name" value="MTHFR"/>
    <property type="match status" value="1"/>
</dbReference>
<dbReference type="PANTHER" id="PTHR45754:SF3">
    <property type="entry name" value="METHYLENETETRAHYDROFOLATE REDUCTASE (NADPH)"/>
    <property type="match status" value="1"/>
</dbReference>
<evidence type="ECO:0008006" key="10">
    <source>
        <dbReference type="Google" id="ProtNLM"/>
    </source>
</evidence>
<dbReference type="GO" id="GO:0035999">
    <property type="term" value="P:tetrahydrofolate interconversion"/>
    <property type="evidence" value="ECO:0007669"/>
    <property type="project" value="UniProtKB-UniPathway"/>
</dbReference>
<dbReference type="GO" id="GO:0005829">
    <property type="term" value="C:cytosol"/>
    <property type="evidence" value="ECO:0007669"/>
    <property type="project" value="TreeGrafter"/>
</dbReference>
<evidence type="ECO:0000256" key="5">
    <source>
        <dbReference type="ARBA" id="ARBA00022827"/>
    </source>
</evidence>
<dbReference type="SUPFAM" id="SSF51730">
    <property type="entry name" value="FAD-linked oxidoreductase"/>
    <property type="match status" value="1"/>
</dbReference>
<evidence type="ECO:0000256" key="3">
    <source>
        <dbReference type="ARBA" id="ARBA00006743"/>
    </source>
</evidence>
<protein>
    <recommendedName>
        <fullName evidence="10">Methylenetetrahydrofolate reductase (NAD(P)H)</fullName>
    </recommendedName>
</protein>
<keyword evidence="6" id="KW-0560">Oxidoreductase</keyword>
<dbReference type="PANTHER" id="PTHR45754">
    <property type="entry name" value="METHYLENETETRAHYDROFOLATE REDUCTASE"/>
    <property type="match status" value="1"/>
</dbReference>
<evidence type="ECO:0000313" key="9">
    <source>
        <dbReference type="Proteomes" id="UP000801492"/>
    </source>
</evidence>
<proteinExistence type="inferred from homology"/>
<evidence type="ECO:0000256" key="2">
    <source>
        <dbReference type="ARBA" id="ARBA00004777"/>
    </source>
</evidence>
<gene>
    <name evidence="8" type="ORF">ILUMI_23477</name>
</gene>
<evidence type="ECO:0000256" key="4">
    <source>
        <dbReference type="ARBA" id="ARBA00022630"/>
    </source>
</evidence>
<dbReference type="EMBL" id="VTPC01090591">
    <property type="protein sequence ID" value="KAF2882692.1"/>
    <property type="molecule type" value="Genomic_DNA"/>
</dbReference>
<dbReference type="UniPathway" id="UPA00193"/>
<dbReference type="GO" id="GO:0071949">
    <property type="term" value="F:FAD binding"/>
    <property type="evidence" value="ECO:0007669"/>
    <property type="project" value="TreeGrafter"/>
</dbReference>
<organism evidence="8 9">
    <name type="scientific">Ignelater luminosus</name>
    <name type="common">Cucubano</name>
    <name type="synonym">Pyrophorus luminosus</name>
    <dbReference type="NCBI Taxonomy" id="2038154"/>
    <lineage>
        <taxon>Eukaryota</taxon>
        <taxon>Metazoa</taxon>
        <taxon>Ecdysozoa</taxon>
        <taxon>Arthropoda</taxon>
        <taxon>Hexapoda</taxon>
        <taxon>Insecta</taxon>
        <taxon>Pterygota</taxon>
        <taxon>Neoptera</taxon>
        <taxon>Endopterygota</taxon>
        <taxon>Coleoptera</taxon>
        <taxon>Polyphaga</taxon>
        <taxon>Elateriformia</taxon>
        <taxon>Elateroidea</taxon>
        <taxon>Elateridae</taxon>
        <taxon>Agrypninae</taxon>
        <taxon>Pyrophorini</taxon>
        <taxon>Ignelater</taxon>
    </lineage>
</organism>
<sequence>MSKRENIEQSSLLSLFKNLGQTDKIFSIELCPNRHLDIEALNKLSPAFCSVIWQNEPDTVLQEISELPSITLTKQLISNGYQVVFHLAGRYLSKVQAKNILDELQKLNVRNILALKGERTPKLEDKSDFPHASDFIEFIKSNYNDYFCIGVAAYIDAHPDSIRKEDEFKYLKMKVDLGADFIITQMIFDLESFLEFSTKCKKFDINILVLPGIYIIDSYEDLMKMTKFCRVKIPHNVIKSLHNNKDNPEDVHRFGIHHCSGLIRKIFDQTNLCINCVHFFSLNNVKLVQEVCKALNLYD</sequence>
<dbReference type="Pfam" id="PF02219">
    <property type="entry name" value="MTHFR"/>
    <property type="match status" value="1"/>
</dbReference>
<evidence type="ECO:0000256" key="7">
    <source>
        <dbReference type="RuleBase" id="RU004254"/>
    </source>
</evidence>
<evidence type="ECO:0000256" key="6">
    <source>
        <dbReference type="ARBA" id="ARBA00023002"/>
    </source>
</evidence>
<dbReference type="InterPro" id="IPR029041">
    <property type="entry name" value="FAD-linked_oxidoreductase-like"/>
</dbReference>
<dbReference type="OrthoDB" id="16284at2759"/>
<comment type="similarity">
    <text evidence="3">Belongs to the methylenetetrahydrofolate reductase family.</text>
</comment>
<reference evidence="8" key="1">
    <citation type="submission" date="2019-08" db="EMBL/GenBank/DDBJ databases">
        <title>The genome of the North American firefly Photinus pyralis.</title>
        <authorList>
            <consortium name="Photinus pyralis genome working group"/>
            <person name="Fallon T.R."/>
            <person name="Sander Lower S.E."/>
            <person name="Weng J.-K."/>
        </authorList>
    </citation>
    <scope>NUCLEOTIDE SEQUENCE</scope>
    <source>
        <strain evidence="8">TRF0915ILg1</strain>
        <tissue evidence="8">Whole body</tissue>
    </source>
</reference>
<dbReference type="GO" id="GO:0009086">
    <property type="term" value="P:methionine biosynthetic process"/>
    <property type="evidence" value="ECO:0007669"/>
    <property type="project" value="TreeGrafter"/>
</dbReference>